<dbReference type="OrthoDB" id="9801500at2"/>
<accession>A0A134A581</accession>
<dbReference type="RefSeq" id="WP_060913611.1">
    <property type="nucleotide sequence ID" value="NZ_KQ959927.1"/>
</dbReference>
<dbReference type="InterPro" id="IPR027396">
    <property type="entry name" value="DsrEFH-like"/>
</dbReference>
<dbReference type="SUPFAM" id="SSF64307">
    <property type="entry name" value="SirA-like"/>
    <property type="match status" value="1"/>
</dbReference>
<reference evidence="4" key="1">
    <citation type="submission" date="2016-01" db="EMBL/GenBank/DDBJ databases">
        <authorList>
            <person name="Mitreva M."/>
            <person name="Pepin K.H."/>
            <person name="Mihindukulasuriya K.A."/>
            <person name="Fulton R."/>
            <person name="Fronick C."/>
            <person name="O'Laughlin M."/>
            <person name="Miner T."/>
            <person name="Herter B."/>
            <person name="Rosa B.A."/>
            <person name="Cordes M."/>
            <person name="Tomlinson C."/>
            <person name="Wollam A."/>
            <person name="Palsikar V.B."/>
            <person name="Mardis E.R."/>
            <person name="Wilson R.K."/>
        </authorList>
    </citation>
    <scope>NUCLEOTIDE SEQUENCE [LARGE SCALE GENOMIC DNA]</scope>
    <source>
        <strain evidence="4">DNF01167</strain>
    </source>
</reference>
<dbReference type="NCBIfam" id="TIGR03527">
    <property type="entry name" value="selenium_YedF"/>
    <property type="match status" value="1"/>
</dbReference>
<dbReference type="Proteomes" id="UP000070355">
    <property type="component" value="Unassembled WGS sequence"/>
</dbReference>
<dbReference type="AlphaFoldDB" id="A0A134A581"/>
<comment type="similarity">
    <text evidence="1">Belongs to the sulfur carrier protein TusA family.</text>
</comment>
<dbReference type="PANTHER" id="PTHR33279">
    <property type="entry name" value="SULFUR CARRIER PROTEIN YEDF-RELATED"/>
    <property type="match status" value="1"/>
</dbReference>
<comment type="caution">
    <text evidence="3">The sequence shown here is derived from an EMBL/GenBank/DDBJ whole genome shotgun (WGS) entry which is preliminary data.</text>
</comment>
<feature type="domain" description="UPF0033" evidence="2">
    <location>
        <begin position="5"/>
        <end position="70"/>
    </location>
</feature>
<dbReference type="STRING" id="1379.HMPREF3186_00319"/>
<dbReference type="PANTHER" id="PTHR33279:SF6">
    <property type="entry name" value="SULFUR CARRIER PROTEIN YEDF-RELATED"/>
    <property type="match status" value="1"/>
</dbReference>
<organism evidence="3 4">
    <name type="scientific">Gemella haemolysans</name>
    <dbReference type="NCBI Taxonomy" id="1379"/>
    <lineage>
        <taxon>Bacteria</taxon>
        <taxon>Bacillati</taxon>
        <taxon>Bacillota</taxon>
        <taxon>Bacilli</taxon>
        <taxon>Bacillales</taxon>
        <taxon>Gemellaceae</taxon>
        <taxon>Gemella</taxon>
    </lineage>
</organism>
<dbReference type="InterPro" id="IPR036868">
    <property type="entry name" value="TusA-like_sf"/>
</dbReference>
<dbReference type="Gene3D" id="3.30.110.40">
    <property type="entry name" value="TusA-like domain"/>
    <property type="match status" value="2"/>
</dbReference>
<name>A0A134A581_9BACL</name>
<proteinExistence type="inferred from homology"/>
<dbReference type="InterPro" id="IPR019870">
    <property type="entry name" value="Se_metab_YedF"/>
</dbReference>
<dbReference type="PATRIC" id="fig|1379.3.peg.315"/>
<protein>
    <submittedName>
        <fullName evidence="3">Selenium metabolism protein YedF</fullName>
    </submittedName>
</protein>
<gene>
    <name evidence="3" type="ORF">HMPREF3186_00319</name>
</gene>
<dbReference type="InterPro" id="IPR001455">
    <property type="entry name" value="TusA-like"/>
</dbReference>
<evidence type="ECO:0000313" key="3">
    <source>
        <dbReference type="EMBL" id="KXB62855.1"/>
    </source>
</evidence>
<dbReference type="SUPFAM" id="SSF75169">
    <property type="entry name" value="DsrEFH-like"/>
    <property type="match status" value="1"/>
</dbReference>
<evidence type="ECO:0000259" key="2">
    <source>
        <dbReference type="Pfam" id="PF01206"/>
    </source>
</evidence>
<dbReference type="Pfam" id="PF01206">
    <property type="entry name" value="TusA"/>
    <property type="match status" value="1"/>
</dbReference>
<evidence type="ECO:0000256" key="1">
    <source>
        <dbReference type="ARBA" id="ARBA00008984"/>
    </source>
</evidence>
<sequence>MKKEILDAQGLVCPMPVIQTKKLLVDNDVVETIVDNVIATQNLEKMATQLGYNFAVKEEAKDKYIVTISKGEVTEGVVVDTLCDTCVVPVTQAIRVLEEETKVTLLVKTEDSVESLRKFADKNSYEFKVSDIEGGFKVEITKEEAPQLEVAPVVKDDSYIVVINKDQMGHGSEELGKRLIKAYLYALGEQEVLPKKIIFYNNGGVLVDKTRSHVIEELKTLEDAGVEIVCCGACIDYHKIDLAVGNPTNMYFIVEDMRKANKVIQP</sequence>
<dbReference type="EMBL" id="LSDC01000020">
    <property type="protein sequence ID" value="KXB62855.1"/>
    <property type="molecule type" value="Genomic_DNA"/>
</dbReference>
<evidence type="ECO:0000313" key="4">
    <source>
        <dbReference type="Proteomes" id="UP000070355"/>
    </source>
</evidence>